<sequence length="258" mass="28765">MSRPAGRPAGGPSRSAAPRRRTAIVLALALGLTGCAQTGDFGRRNPNVVNDRILPAIGAAAAGSRSEPVSLFRGTDNEREMQDLAWAVVMPPLREQYRGRIIAELKRTRILPADRLRLEKENYVRNLLAIDFRSSAARYDRLIDDVTADTGRVEPFFEMAARVDVDDRARRRALDLAPDVTPAVREKALARIEENGLFIAWTRESFEERLIAYRYALDRLMIETPDRKADVALAALDAFEMVLKSLRPLGPPRGVFKG</sequence>
<evidence type="ECO:0000313" key="1">
    <source>
        <dbReference type="EMBL" id="MDR4307483.1"/>
    </source>
</evidence>
<dbReference type="EMBL" id="JADBEO010000026">
    <property type="protein sequence ID" value="MDR4307483.1"/>
    <property type="molecule type" value="Genomic_DNA"/>
</dbReference>
<dbReference type="Proteomes" id="UP001181622">
    <property type="component" value="Unassembled WGS sequence"/>
</dbReference>
<reference evidence="1" key="1">
    <citation type="submission" date="2020-10" db="EMBL/GenBank/DDBJ databases">
        <authorList>
            <person name="Abbas A."/>
            <person name="Razzaq R."/>
            <person name="Waqas M."/>
            <person name="Abbas N."/>
            <person name="Nielsen T.K."/>
            <person name="Hansen L.H."/>
            <person name="Hussain S."/>
            <person name="Shahid M."/>
        </authorList>
    </citation>
    <scope>NUCLEOTIDE SEQUENCE</scope>
    <source>
        <strain evidence="1">S14</strain>
    </source>
</reference>
<proteinExistence type="predicted"/>
<comment type="caution">
    <text evidence="1">The sequence shown here is derived from an EMBL/GenBank/DDBJ whole genome shotgun (WGS) entry which is preliminary data.</text>
</comment>
<keyword evidence="2" id="KW-1185">Reference proteome</keyword>
<accession>A0ABU1DHG9</accession>
<dbReference type="RefSeq" id="WP_309392379.1">
    <property type="nucleotide sequence ID" value="NZ_JADBEO010000026.1"/>
</dbReference>
<organism evidence="1 2">
    <name type="scientific">Chelatococcus sambhunathii</name>
    <dbReference type="NCBI Taxonomy" id="363953"/>
    <lineage>
        <taxon>Bacteria</taxon>
        <taxon>Pseudomonadati</taxon>
        <taxon>Pseudomonadota</taxon>
        <taxon>Alphaproteobacteria</taxon>
        <taxon>Hyphomicrobiales</taxon>
        <taxon>Chelatococcaceae</taxon>
        <taxon>Chelatococcus</taxon>
    </lineage>
</organism>
<dbReference type="PROSITE" id="PS51257">
    <property type="entry name" value="PROKAR_LIPOPROTEIN"/>
    <property type="match status" value="1"/>
</dbReference>
<name>A0ABU1DHG9_9HYPH</name>
<protein>
    <submittedName>
        <fullName evidence="1">Uncharacterized protein</fullName>
    </submittedName>
</protein>
<gene>
    <name evidence="1" type="ORF">IHQ68_12730</name>
</gene>
<evidence type="ECO:0000313" key="2">
    <source>
        <dbReference type="Proteomes" id="UP001181622"/>
    </source>
</evidence>